<sequence length="352" mass="38673">MFSACALRVSPIPHLCDVIVGAKSLFVRRDFVSRVRFAEVGSRRGRSWVGVRAMGSVPADFSKPRKVVKKVLSQAQPEGDGATVRRSIGRPELKQLDPFLLLDYFEASGPAGFPDHPHRGFETVTYMLQGSFTHEDFAGHKGILEAGDVQWMTAGRGIVHSEMPSPVGVQRGLQLWVNLAGKDKMIEPNYQELKAKDIPRIEKDGVEVVIIAGESFGVKSPVYTRTPTMYLDFYLQPGASLHQAIPEGWNAFTFVLKGSMVFGKEDAPPIGPSHTVVLSDGDGLSAWNKGTEPAQFVLVGGKPLNEPVAQYGPFVMNTQAQLMEAVRDYQYGKNGFERAHSWRSEAKAQSTP</sequence>
<dbReference type="Proteomes" id="UP000006727">
    <property type="component" value="Chromosome 2"/>
</dbReference>
<accession>A0A2K1L0Z1</accession>
<dbReference type="RefSeq" id="XP_024358099.1">
    <property type="nucleotide sequence ID" value="XM_024502331.1"/>
</dbReference>
<dbReference type="PaxDb" id="3218-PP1S84_187V6.1"/>
<comment type="subcellular location">
    <subcellularLocation>
        <location evidence="1">Nucleus</location>
    </subcellularLocation>
</comment>
<dbReference type="Pfam" id="PF02678">
    <property type="entry name" value="Pirin"/>
    <property type="match status" value="1"/>
</dbReference>
<evidence type="ECO:0000259" key="5">
    <source>
        <dbReference type="Pfam" id="PF02678"/>
    </source>
</evidence>
<dbReference type="EnsemblPlants" id="Pp3c2_10320V3.1">
    <property type="protein sequence ID" value="Pp3c2_10320V3.1"/>
    <property type="gene ID" value="Pp3c2_10320"/>
</dbReference>
<evidence type="ECO:0000256" key="4">
    <source>
        <dbReference type="RuleBase" id="RU003457"/>
    </source>
</evidence>
<dbReference type="KEGG" id="ppp:112273478"/>
<evidence type="ECO:0000256" key="3">
    <source>
        <dbReference type="ARBA" id="ARBA00023242"/>
    </source>
</evidence>
<evidence type="ECO:0000259" key="6">
    <source>
        <dbReference type="Pfam" id="PF05726"/>
    </source>
</evidence>
<comment type="similarity">
    <text evidence="2 4">Belongs to the pirin family.</text>
</comment>
<dbReference type="FunFam" id="2.60.120.10:FF:000055">
    <property type="entry name" value="pirin"/>
    <property type="match status" value="1"/>
</dbReference>
<evidence type="ECO:0000256" key="1">
    <source>
        <dbReference type="ARBA" id="ARBA00004123"/>
    </source>
</evidence>
<dbReference type="InterPro" id="IPR014710">
    <property type="entry name" value="RmlC-like_jellyroll"/>
</dbReference>
<dbReference type="STRING" id="3218.A0A2K1L0Z1"/>
<dbReference type="OrthoDB" id="198735at2759"/>
<dbReference type="GO" id="GO:0005634">
    <property type="term" value="C:nucleus"/>
    <property type="evidence" value="ECO:0007669"/>
    <property type="project" value="UniProtKB-SubCell"/>
</dbReference>
<evidence type="ECO:0008006" key="10">
    <source>
        <dbReference type="Google" id="ProtNLM"/>
    </source>
</evidence>
<feature type="domain" description="Pirin N-terminal" evidence="5">
    <location>
        <begin position="83"/>
        <end position="177"/>
    </location>
</feature>
<evidence type="ECO:0000313" key="9">
    <source>
        <dbReference type="Proteomes" id="UP000006727"/>
    </source>
</evidence>
<dbReference type="PANTHER" id="PTHR13903">
    <property type="entry name" value="PIRIN-RELATED"/>
    <property type="match status" value="1"/>
</dbReference>
<reference evidence="7 9" key="1">
    <citation type="journal article" date="2008" name="Science">
        <title>The Physcomitrella genome reveals evolutionary insights into the conquest of land by plants.</title>
        <authorList>
            <person name="Rensing S."/>
            <person name="Lang D."/>
            <person name="Zimmer A."/>
            <person name="Terry A."/>
            <person name="Salamov A."/>
            <person name="Shapiro H."/>
            <person name="Nishiyama T."/>
            <person name="Perroud P.-F."/>
            <person name="Lindquist E."/>
            <person name="Kamisugi Y."/>
            <person name="Tanahashi T."/>
            <person name="Sakakibara K."/>
            <person name="Fujita T."/>
            <person name="Oishi K."/>
            <person name="Shin-I T."/>
            <person name="Kuroki Y."/>
            <person name="Toyoda A."/>
            <person name="Suzuki Y."/>
            <person name="Hashimoto A."/>
            <person name="Yamaguchi K."/>
            <person name="Sugano A."/>
            <person name="Kohara Y."/>
            <person name="Fujiyama A."/>
            <person name="Anterola A."/>
            <person name="Aoki S."/>
            <person name="Ashton N."/>
            <person name="Barbazuk W.B."/>
            <person name="Barker E."/>
            <person name="Bennetzen J."/>
            <person name="Bezanilla M."/>
            <person name="Blankenship R."/>
            <person name="Cho S.H."/>
            <person name="Dutcher S."/>
            <person name="Estelle M."/>
            <person name="Fawcett J.A."/>
            <person name="Gundlach H."/>
            <person name="Hanada K."/>
            <person name="Heyl A."/>
            <person name="Hicks K.A."/>
            <person name="Hugh J."/>
            <person name="Lohr M."/>
            <person name="Mayer K."/>
            <person name="Melkozernov A."/>
            <person name="Murata T."/>
            <person name="Nelson D."/>
            <person name="Pils B."/>
            <person name="Prigge M."/>
            <person name="Reiss B."/>
            <person name="Renner T."/>
            <person name="Rombauts S."/>
            <person name="Rushton P."/>
            <person name="Sanderfoot A."/>
            <person name="Schween G."/>
            <person name="Shiu S.-H."/>
            <person name="Stueber K."/>
            <person name="Theodoulou F.L."/>
            <person name="Tu H."/>
            <person name="Van de Peer Y."/>
            <person name="Verrier P.J."/>
            <person name="Waters E."/>
            <person name="Wood A."/>
            <person name="Yang L."/>
            <person name="Cove D."/>
            <person name="Cuming A."/>
            <person name="Hasebe M."/>
            <person name="Lucas S."/>
            <person name="Mishler D.B."/>
            <person name="Reski R."/>
            <person name="Grigoriev I."/>
            <person name="Quatrano R.S."/>
            <person name="Boore J.L."/>
        </authorList>
    </citation>
    <scope>NUCLEOTIDE SEQUENCE [LARGE SCALE GENOMIC DNA]</scope>
    <source>
        <strain evidence="8 9">cv. Gransden 2004</strain>
    </source>
</reference>
<dbReference type="EMBL" id="ABEU02000002">
    <property type="protein sequence ID" value="PNR59693.1"/>
    <property type="molecule type" value="Genomic_DNA"/>
</dbReference>
<dbReference type="InterPro" id="IPR003829">
    <property type="entry name" value="Pirin_N_dom"/>
</dbReference>
<dbReference type="Pfam" id="PF05726">
    <property type="entry name" value="Pirin_C"/>
    <property type="match status" value="1"/>
</dbReference>
<dbReference type="CDD" id="cd02909">
    <property type="entry name" value="cupin_pirin_N"/>
    <property type="match status" value="1"/>
</dbReference>
<keyword evidence="9" id="KW-1185">Reference proteome</keyword>
<gene>
    <name evidence="8" type="primary">LOC112273478</name>
    <name evidence="7" type="ORF">PHYPA_002485</name>
</gene>
<dbReference type="PANTHER" id="PTHR13903:SF8">
    <property type="entry name" value="PIRIN"/>
    <property type="match status" value="1"/>
</dbReference>
<dbReference type="InterPro" id="IPR012093">
    <property type="entry name" value="Pirin"/>
</dbReference>
<evidence type="ECO:0000256" key="2">
    <source>
        <dbReference type="ARBA" id="ARBA00008416"/>
    </source>
</evidence>
<dbReference type="OMA" id="TPWHPHR"/>
<feature type="domain" description="Pirin C-terminal" evidence="6">
    <location>
        <begin position="230"/>
        <end position="335"/>
    </location>
</feature>
<keyword evidence="3" id="KW-0539">Nucleus</keyword>
<dbReference type="CDD" id="cd02247">
    <property type="entry name" value="cupin_pirin_C"/>
    <property type="match status" value="1"/>
</dbReference>
<dbReference type="InterPro" id="IPR008778">
    <property type="entry name" value="Pirin_C_dom"/>
</dbReference>
<dbReference type="EnsemblPlants" id="Pp3c2_10320V3.2">
    <property type="protein sequence ID" value="Pp3c2_10320V3.2"/>
    <property type="gene ID" value="Pp3c2_10320"/>
</dbReference>
<reference evidence="8" key="3">
    <citation type="submission" date="2020-12" db="UniProtKB">
        <authorList>
            <consortium name="EnsemblPlants"/>
        </authorList>
    </citation>
    <scope>IDENTIFICATION</scope>
</reference>
<reference evidence="7 9" key="2">
    <citation type="journal article" date="2018" name="Plant J.">
        <title>The Physcomitrella patens chromosome-scale assembly reveals moss genome structure and evolution.</title>
        <authorList>
            <person name="Lang D."/>
            <person name="Ullrich K.K."/>
            <person name="Murat F."/>
            <person name="Fuchs J."/>
            <person name="Jenkins J."/>
            <person name="Haas F.B."/>
            <person name="Piednoel M."/>
            <person name="Gundlach H."/>
            <person name="Van Bel M."/>
            <person name="Meyberg R."/>
            <person name="Vives C."/>
            <person name="Morata J."/>
            <person name="Symeonidi A."/>
            <person name="Hiss M."/>
            <person name="Muchero W."/>
            <person name="Kamisugi Y."/>
            <person name="Saleh O."/>
            <person name="Blanc G."/>
            <person name="Decker E.L."/>
            <person name="van Gessel N."/>
            <person name="Grimwood J."/>
            <person name="Hayes R.D."/>
            <person name="Graham S.W."/>
            <person name="Gunter L.E."/>
            <person name="McDaniel S.F."/>
            <person name="Hoernstein S.N.W."/>
            <person name="Larsson A."/>
            <person name="Li F.W."/>
            <person name="Perroud P.F."/>
            <person name="Phillips J."/>
            <person name="Ranjan P."/>
            <person name="Rokshar D.S."/>
            <person name="Rothfels C.J."/>
            <person name="Schneider L."/>
            <person name="Shu S."/>
            <person name="Stevenson D.W."/>
            <person name="Thummler F."/>
            <person name="Tillich M."/>
            <person name="Villarreal Aguilar J.C."/>
            <person name="Widiez T."/>
            <person name="Wong G.K."/>
            <person name="Wymore A."/>
            <person name="Zhang Y."/>
            <person name="Zimmer A.D."/>
            <person name="Quatrano R.S."/>
            <person name="Mayer K.F.X."/>
            <person name="Goodstein D."/>
            <person name="Casacuberta J.M."/>
            <person name="Vandepoele K."/>
            <person name="Reski R."/>
            <person name="Cuming A.C."/>
            <person name="Tuskan G.A."/>
            <person name="Maumus F."/>
            <person name="Salse J."/>
            <person name="Schmutz J."/>
            <person name="Rensing S.A."/>
        </authorList>
    </citation>
    <scope>NUCLEOTIDE SEQUENCE [LARGE SCALE GENOMIC DNA]</scope>
    <source>
        <strain evidence="8 9">cv. Gransden 2004</strain>
    </source>
</reference>
<proteinExistence type="inferred from homology"/>
<evidence type="ECO:0000313" key="8">
    <source>
        <dbReference type="EnsemblPlants" id="Pp3c2_10320V3.1"/>
    </source>
</evidence>
<dbReference type="SUPFAM" id="SSF51182">
    <property type="entry name" value="RmlC-like cupins"/>
    <property type="match status" value="1"/>
</dbReference>
<dbReference type="Gramene" id="Pp3c2_10320V3.2">
    <property type="protein sequence ID" value="Pp3c2_10320V3.2"/>
    <property type="gene ID" value="Pp3c2_10320"/>
</dbReference>
<dbReference type="FunCoup" id="A0A2K1L0Z1">
    <property type="interactions" value="329"/>
</dbReference>
<organism evidence="7">
    <name type="scientific">Physcomitrium patens</name>
    <name type="common">Spreading-leaved earth moss</name>
    <name type="synonym">Physcomitrella patens</name>
    <dbReference type="NCBI Taxonomy" id="3218"/>
    <lineage>
        <taxon>Eukaryota</taxon>
        <taxon>Viridiplantae</taxon>
        <taxon>Streptophyta</taxon>
        <taxon>Embryophyta</taxon>
        <taxon>Bryophyta</taxon>
        <taxon>Bryophytina</taxon>
        <taxon>Bryopsida</taxon>
        <taxon>Funariidae</taxon>
        <taxon>Funariales</taxon>
        <taxon>Funariaceae</taxon>
        <taxon>Physcomitrium</taxon>
    </lineage>
</organism>
<dbReference type="GeneID" id="112273478"/>
<evidence type="ECO:0000313" key="7">
    <source>
        <dbReference type="EMBL" id="PNR59693.1"/>
    </source>
</evidence>
<name>A0A2K1L0Z1_PHYPA</name>
<dbReference type="AlphaFoldDB" id="A0A2K1L0Z1"/>
<protein>
    <recommendedName>
        <fullName evidence="10">Pirin-like protein</fullName>
    </recommendedName>
</protein>
<dbReference type="InterPro" id="IPR011051">
    <property type="entry name" value="RmlC_Cupin_sf"/>
</dbReference>
<dbReference type="Gene3D" id="2.60.120.10">
    <property type="entry name" value="Jelly Rolls"/>
    <property type="match status" value="2"/>
</dbReference>
<dbReference type="Gramene" id="Pp3c2_10320V3.1">
    <property type="protein sequence ID" value="Pp3c2_10320V3.1"/>
    <property type="gene ID" value="Pp3c2_10320"/>
</dbReference>